<dbReference type="EMBL" id="JAYGIM010000023">
    <property type="protein sequence ID" value="MEA5429566.1"/>
    <property type="molecule type" value="Genomic_DNA"/>
</dbReference>
<evidence type="ECO:0000313" key="2">
    <source>
        <dbReference type="Proteomes" id="UP001302222"/>
    </source>
</evidence>
<reference evidence="1 2" key="1">
    <citation type="submission" date="2023-12" db="EMBL/GenBank/DDBJ databases">
        <title>Novel species of the genus Arcicella isolated from rivers.</title>
        <authorList>
            <person name="Lu H."/>
        </authorList>
    </citation>
    <scope>NUCLEOTIDE SEQUENCE [LARGE SCALE GENOMIC DNA]</scope>
    <source>
        <strain evidence="1 2">DC25W</strain>
    </source>
</reference>
<protein>
    <recommendedName>
        <fullName evidence="3">Transposase Tn5 dimerisation domain-containing protein</fullName>
    </recommendedName>
</protein>
<evidence type="ECO:0000313" key="1">
    <source>
        <dbReference type="EMBL" id="MEA5429566.1"/>
    </source>
</evidence>
<dbReference type="InterPro" id="IPR012337">
    <property type="entry name" value="RNaseH-like_sf"/>
</dbReference>
<evidence type="ECO:0008006" key="3">
    <source>
        <dbReference type="Google" id="ProtNLM"/>
    </source>
</evidence>
<proteinExistence type="predicted"/>
<sequence length="70" mass="8019">MEGNTEKLKNPYSPSELKFALWVIARLAGWSGYQKQTPPGPITLHRGLLKFKQLFDGFEIAKTIQQQRTD</sequence>
<name>A0ABU5SQI2_9BACT</name>
<comment type="caution">
    <text evidence="1">The sequence shown here is derived from an EMBL/GenBank/DDBJ whole genome shotgun (WGS) entry which is preliminary data.</text>
</comment>
<gene>
    <name evidence="1" type="ORF">VB798_23440</name>
</gene>
<dbReference type="Gene3D" id="1.10.740.10">
    <property type="entry name" value="Transferase Inhibitor Protein From Tn5, Chain"/>
    <property type="match status" value="1"/>
</dbReference>
<dbReference type="InterPro" id="IPR014737">
    <property type="entry name" value="Transposase_Tn5-like_C"/>
</dbReference>
<dbReference type="SUPFAM" id="SSF53098">
    <property type="entry name" value="Ribonuclease H-like"/>
    <property type="match status" value="1"/>
</dbReference>
<organism evidence="1 2">
    <name type="scientific">Arcicella lustrica</name>
    <dbReference type="NCBI Taxonomy" id="2984196"/>
    <lineage>
        <taxon>Bacteria</taxon>
        <taxon>Pseudomonadati</taxon>
        <taxon>Bacteroidota</taxon>
        <taxon>Cytophagia</taxon>
        <taxon>Cytophagales</taxon>
        <taxon>Flectobacillaceae</taxon>
        <taxon>Arcicella</taxon>
    </lineage>
</organism>
<accession>A0ABU5SQI2</accession>
<keyword evidence="2" id="KW-1185">Reference proteome</keyword>
<dbReference type="Proteomes" id="UP001302222">
    <property type="component" value="Unassembled WGS sequence"/>
</dbReference>
<dbReference type="RefSeq" id="WP_323689677.1">
    <property type="nucleotide sequence ID" value="NZ_JAYGIM010000023.1"/>
</dbReference>